<name>A0ACC3MT21_9PEZI</name>
<proteinExistence type="predicted"/>
<dbReference type="EMBL" id="JAUTXU010000155">
    <property type="protein sequence ID" value="KAK3703176.1"/>
    <property type="molecule type" value="Genomic_DNA"/>
</dbReference>
<gene>
    <name evidence="1" type="ORF">LTR37_014653</name>
</gene>
<keyword evidence="2" id="KW-1185">Reference proteome</keyword>
<sequence length="95" mass="10531">MVILLLQQVHQVAKLFSNETRTLTSMLQGEEVRSIVRQDVPGSKRTFVMNLMLSLNVLSMISDAVPLPEAIDNVRKATANVAISKIRPRSNGLMV</sequence>
<comment type="caution">
    <text evidence="1">The sequence shown here is derived from an EMBL/GenBank/DDBJ whole genome shotgun (WGS) entry which is preliminary data.</text>
</comment>
<evidence type="ECO:0000313" key="2">
    <source>
        <dbReference type="Proteomes" id="UP001281147"/>
    </source>
</evidence>
<organism evidence="1 2">
    <name type="scientific">Vermiconidia calcicola</name>
    <dbReference type="NCBI Taxonomy" id="1690605"/>
    <lineage>
        <taxon>Eukaryota</taxon>
        <taxon>Fungi</taxon>
        <taxon>Dikarya</taxon>
        <taxon>Ascomycota</taxon>
        <taxon>Pezizomycotina</taxon>
        <taxon>Dothideomycetes</taxon>
        <taxon>Dothideomycetidae</taxon>
        <taxon>Mycosphaerellales</taxon>
        <taxon>Extremaceae</taxon>
        <taxon>Vermiconidia</taxon>
    </lineage>
</organism>
<reference evidence="1" key="1">
    <citation type="submission" date="2023-07" db="EMBL/GenBank/DDBJ databases">
        <title>Black Yeasts Isolated from many extreme environments.</title>
        <authorList>
            <person name="Coleine C."/>
            <person name="Stajich J.E."/>
            <person name="Selbmann L."/>
        </authorList>
    </citation>
    <scope>NUCLEOTIDE SEQUENCE</scope>
    <source>
        <strain evidence="1">CCFEE 5714</strain>
    </source>
</reference>
<evidence type="ECO:0000313" key="1">
    <source>
        <dbReference type="EMBL" id="KAK3703176.1"/>
    </source>
</evidence>
<dbReference type="Proteomes" id="UP001281147">
    <property type="component" value="Unassembled WGS sequence"/>
</dbReference>
<protein>
    <submittedName>
        <fullName evidence="1">Uncharacterized protein</fullName>
    </submittedName>
</protein>
<accession>A0ACC3MT21</accession>